<dbReference type="Proteomes" id="UP000663981">
    <property type="component" value="Unassembled WGS sequence"/>
</dbReference>
<organism evidence="1 2">
    <name type="scientific">Metabacillus bambusae</name>
    <dbReference type="NCBI Taxonomy" id="2795218"/>
    <lineage>
        <taxon>Bacteria</taxon>
        <taxon>Bacillati</taxon>
        <taxon>Bacillota</taxon>
        <taxon>Bacilli</taxon>
        <taxon>Bacillales</taxon>
        <taxon>Bacillaceae</taxon>
        <taxon>Metabacillus</taxon>
    </lineage>
</organism>
<proteinExistence type="predicted"/>
<dbReference type="RefSeq" id="WP_207976373.1">
    <property type="nucleotide sequence ID" value="NZ_JAGDEL010000004.1"/>
</dbReference>
<evidence type="ECO:0000313" key="1">
    <source>
        <dbReference type="EMBL" id="MBO1511389.1"/>
    </source>
</evidence>
<gene>
    <name evidence="1" type="ORF">I7822_06875</name>
</gene>
<sequence>MVEVNQFNGYQDNTEVAKTTVITTTECINESNVNSMLDSLKDSEIKLRETLIDAFPNIDDDRFIDTLIKIGIILYLKGFDFLMKIEYYSINENDYYY</sequence>
<name>A0ABS3MZU7_9BACI</name>
<reference evidence="1 2" key="1">
    <citation type="submission" date="2021-03" db="EMBL/GenBank/DDBJ databases">
        <title>Whole genome sequence of Metabacillus bambusae BG109.</title>
        <authorList>
            <person name="Jeong J.W."/>
        </authorList>
    </citation>
    <scope>NUCLEOTIDE SEQUENCE [LARGE SCALE GENOMIC DNA]</scope>
    <source>
        <strain evidence="1 2">BG109</strain>
    </source>
</reference>
<accession>A0ABS3MZU7</accession>
<keyword evidence="2" id="KW-1185">Reference proteome</keyword>
<comment type="caution">
    <text evidence="1">The sequence shown here is derived from an EMBL/GenBank/DDBJ whole genome shotgun (WGS) entry which is preliminary data.</text>
</comment>
<evidence type="ECO:0000313" key="2">
    <source>
        <dbReference type="Proteomes" id="UP000663981"/>
    </source>
</evidence>
<dbReference type="EMBL" id="JAGDEL010000004">
    <property type="protein sequence ID" value="MBO1511389.1"/>
    <property type="molecule type" value="Genomic_DNA"/>
</dbReference>
<protein>
    <submittedName>
        <fullName evidence="1">Uncharacterized protein</fullName>
    </submittedName>
</protein>